<dbReference type="InterPro" id="IPR010982">
    <property type="entry name" value="Lambda_DNA-bd_dom_sf"/>
</dbReference>
<dbReference type="Pfam" id="PF01381">
    <property type="entry name" value="HTH_3"/>
    <property type="match status" value="1"/>
</dbReference>
<evidence type="ECO:0000313" key="2">
    <source>
        <dbReference type="EMBL" id="VAW52928.1"/>
    </source>
</evidence>
<dbReference type="CDD" id="cd00093">
    <property type="entry name" value="HTH_XRE"/>
    <property type="match status" value="1"/>
</dbReference>
<dbReference type="SUPFAM" id="SSF47413">
    <property type="entry name" value="lambda repressor-like DNA-binding domains"/>
    <property type="match status" value="1"/>
</dbReference>
<sequence length="81" mass="9137">MSAMSGGTQTEKEALRNLLRQQRDEAGLRQIDLAKKLGKPQSYISKYESGEKSLDILEVKEICAVFEITLSDFSKKLEDKT</sequence>
<dbReference type="GO" id="GO:0003677">
    <property type="term" value="F:DNA binding"/>
    <property type="evidence" value="ECO:0007669"/>
    <property type="project" value="InterPro"/>
</dbReference>
<evidence type="ECO:0000259" key="1">
    <source>
        <dbReference type="PROSITE" id="PS50943"/>
    </source>
</evidence>
<dbReference type="EMBL" id="UOFE01000031">
    <property type="protein sequence ID" value="VAW52928.1"/>
    <property type="molecule type" value="Genomic_DNA"/>
</dbReference>
<dbReference type="InterPro" id="IPR001387">
    <property type="entry name" value="Cro/C1-type_HTH"/>
</dbReference>
<feature type="domain" description="HTH cro/C1-type" evidence="1">
    <location>
        <begin position="19"/>
        <end position="73"/>
    </location>
</feature>
<name>A0A3B0WAH1_9ZZZZ</name>
<organism evidence="2">
    <name type="scientific">hydrothermal vent metagenome</name>
    <dbReference type="NCBI Taxonomy" id="652676"/>
    <lineage>
        <taxon>unclassified sequences</taxon>
        <taxon>metagenomes</taxon>
        <taxon>ecological metagenomes</taxon>
    </lineage>
</organism>
<dbReference type="Gene3D" id="1.10.260.40">
    <property type="entry name" value="lambda repressor-like DNA-binding domains"/>
    <property type="match status" value="1"/>
</dbReference>
<gene>
    <name evidence="2" type="ORF">MNBD_GAMMA05-1871</name>
</gene>
<accession>A0A3B0WAH1</accession>
<protein>
    <recommendedName>
        <fullName evidence="1">HTH cro/C1-type domain-containing protein</fullName>
    </recommendedName>
</protein>
<proteinExistence type="predicted"/>
<reference evidence="2" key="1">
    <citation type="submission" date="2018-06" db="EMBL/GenBank/DDBJ databases">
        <authorList>
            <person name="Zhirakovskaya E."/>
        </authorList>
    </citation>
    <scope>NUCLEOTIDE SEQUENCE</scope>
</reference>
<dbReference type="SMART" id="SM00530">
    <property type="entry name" value="HTH_XRE"/>
    <property type="match status" value="1"/>
</dbReference>
<dbReference type="AlphaFoldDB" id="A0A3B0WAH1"/>
<dbReference type="PROSITE" id="PS50943">
    <property type="entry name" value="HTH_CROC1"/>
    <property type="match status" value="1"/>
</dbReference>